<gene>
    <name evidence="2" type="ORF">GSMUA_207060.1</name>
</gene>
<evidence type="ECO:0000313" key="4">
    <source>
        <dbReference type="Proteomes" id="UP000012960"/>
    </source>
</evidence>
<keyword evidence="1" id="KW-1133">Transmembrane helix</keyword>
<name>A0A804I8A3_MUSAM</name>
<evidence type="ECO:0000313" key="2">
    <source>
        <dbReference type="EMBL" id="CAG1849120.1"/>
    </source>
</evidence>
<feature type="transmembrane region" description="Helical" evidence="1">
    <location>
        <begin position="40"/>
        <end position="58"/>
    </location>
</feature>
<keyword evidence="1" id="KW-0812">Transmembrane</keyword>
<dbReference type="EMBL" id="HG996468">
    <property type="protein sequence ID" value="CAG1849120.1"/>
    <property type="molecule type" value="Genomic_DNA"/>
</dbReference>
<reference evidence="2" key="1">
    <citation type="submission" date="2021-03" db="EMBL/GenBank/DDBJ databases">
        <authorList>
            <consortium name="Genoscope - CEA"/>
            <person name="William W."/>
        </authorList>
    </citation>
    <scope>NUCLEOTIDE SEQUENCE</scope>
    <source>
        <strain evidence="2">Doubled-haploid Pahang</strain>
    </source>
</reference>
<evidence type="ECO:0000313" key="3">
    <source>
        <dbReference type="EnsemblPlants" id="Ma03_p04180.1"/>
    </source>
</evidence>
<accession>A0A804I8A3</accession>
<dbReference type="Gramene" id="Ma03_t04180.1">
    <property type="protein sequence ID" value="Ma03_p04180.1"/>
    <property type="gene ID" value="Ma03_g04180"/>
</dbReference>
<dbReference type="InParanoid" id="A0A804I8A3"/>
<dbReference type="AlphaFoldDB" id="A0A804I8A3"/>
<dbReference type="Proteomes" id="UP000012960">
    <property type="component" value="Unplaced"/>
</dbReference>
<evidence type="ECO:0000256" key="1">
    <source>
        <dbReference type="SAM" id="Phobius"/>
    </source>
</evidence>
<keyword evidence="4" id="KW-1185">Reference proteome</keyword>
<reference evidence="3" key="2">
    <citation type="submission" date="2021-05" db="UniProtKB">
        <authorList>
            <consortium name="EnsemblPlants"/>
        </authorList>
    </citation>
    <scope>IDENTIFICATION</scope>
    <source>
        <strain evidence="3">subsp. malaccensis</strain>
    </source>
</reference>
<proteinExistence type="predicted"/>
<dbReference type="EnsemblPlants" id="Ma03_t04180.1">
    <property type="protein sequence ID" value="Ma03_p04180.1"/>
    <property type="gene ID" value="Ma03_g04180"/>
</dbReference>
<organism evidence="3 4">
    <name type="scientific">Musa acuminata subsp. malaccensis</name>
    <name type="common">Wild banana</name>
    <name type="synonym">Musa malaccensis</name>
    <dbReference type="NCBI Taxonomy" id="214687"/>
    <lineage>
        <taxon>Eukaryota</taxon>
        <taxon>Viridiplantae</taxon>
        <taxon>Streptophyta</taxon>
        <taxon>Embryophyta</taxon>
        <taxon>Tracheophyta</taxon>
        <taxon>Spermatophyta</taxon>
        <taxon>Magnoliopsida</taxon>
        <taxon>Liliopsida</taxon>
        <taxon>Zingiberales</taxon>
        <taxon>Musaceae</taxon>
        <taxon>Musa</taxon>
    </lineage>
</organism>
<sequence>MFTEFGIASNSNLHCQPKVNTSLSSSVKTSTFGSQRHGKVIFWISYTDFLLPFLFFFWGKGEGSPSYRLRHCLRNRRLGESNLAKGWIGCLTDRIQSNLI</sequence>
<keyword evidence="1" id="KW-0472">Membrane</keyword>
<protein>
    <submittedName>
        <fullName evidence="2">(wild Malaysian banana) hypothetical protein</fullName>
    </submittedName>
</protein>